<dbReference type="RefSeq" id="WP_103661152.1">
    <property type="nucleotide sequence ID" value="NZ_ML136871.1"/>
</dbReference>
<gene>
    <name evidence="2" type="ORF">EJK17_00420</name>
</gene>
<comment type="caution">
    <text evidence="2">The sequence shown here is derived from an EMBL/GenBank/DDBJ whole genome shotgun (WGS) entry which is preliminary data.</text>
</comment>
<feature type="region of interest" description="Disordered" evidence="1">
    <location>
        <begin position="620"/>
        <end position="642"/>
    </location>
</feature>
<proteinExistence type="predicted"/>
<sequence length="1101" mass="121480">MAKVTVGTIPEINYGEYEGYEKMPHLYDSLTADLTTAGYPLPDSITCQVSGNASQYPTLQMTYPADGINADKLAENKWIMEDANAKFLHQLFKITHIQQELDNIVVDAEHISATLNDAIIPDEIQLKNVSAQDFMNQVFNIMEPQKEFTFDSDVMRQSSVNLEDGKTVGSILTDPDQEGDEATQSLLGLFGGELEFDNFRIHHTLHAGKDSGIEVNSKNITSLNHDKSTESMFTGAVFVASYEPGQAIAKEDWSGWSSWQSNYSSIGITYMAGGSINIYDSPVEGQKIIRTITNGQKLKLGTIVNDGDFTPDGKYQINTVNSTGWYPIDPADGGGWIESDWLTFDQTGAYIVNPVTGHITVQASDPHDESGLGSRVSISGYAVVAYKKGGSIYGYYAPDIGPQHYRNGKTYKNGKRIHYDMVERNTKGDLWYRVSDHNWLYGPHLSLSQDGSYQSFSNYGYGYVKDGAVKYHLNKNHQMVATTKTVDKAGSKSKRSKNYWKTKKKKVKVKAKKGMTTIDRTITQGGVTYQHTKYGWVKSSGISYTQDGSVKPQTSSSYLKQRVTDHSKVEIYSTPSTHDALNWSIPSGTSLDVTGYEAKGGDGKTYVQVTYAGKTGWLPEDSIDDKNSQLNAPDAGADTDTSSNMVANIDQSQKTVKVKVGPIYADGFGINPNIDKVTYVDVSDLFTHDDQDLSGQQPDGSFVPTQKDIDQVTEIGRQYLIEHRFGHPQISTTIGYQEMSGINADFQQLSLYDYLYVKYDKYNLSERVQVNGYVWDCLAHRYISLTLGNLPISWVHLLQKKIDQKSNERISRVTGQVNQVGGFVGAVNQALKLQGSAQTQAWENLMVKLGDAHYTADKNGKQVLQFDESVAAFAKHMSDMKTSIDNLGSYIATGPKGILKFVDDSGNENMQNPTEIRAYNGSTYFSLNNNGISFKDQNGNDHALFGVNPYNGEITGNFFVDQAHIPVLDASHIQTDTITSLGTIQGNLQVSNGNPYVTVQIGNVTNTVPHYGDSGDVQGGIGISTTNYNTFIGSGYINIGGGQNWITTSQASLGDVLIRDGIITRNRNGRSEQVLWTSAANNVLGNWIKGYWRGPAKYWDL</sequence>
<evidence type="ECO:0000256" key="1">
    <source>
        <dbReference type="SAM" id="MobiDB-lite"/>
    </source>
</evidence>
<protein>
    <submittedName>
        <fullName evidence="2">Uncharacterized protein</fullName>
    </submittedName>
</protein>
<evidence type="ECO:0000313" key="2">
    <source>
        <dbReference type="EMBL" id="RVU71776.1"/>
    </source>
</evidence>
<dbReference type="AlphaFoldDB" id="A0A437SXY9"/>
<reference evidence="2 3" key="1">
    <citation type="submission" date="2018-12" db="EMBL/GenBank/DDBJ databases">
        <authorList>
            <person name="Meng J."/>
        </authorList>
    </citation>
    <scope>NUCLEOTIDE SEQUENCE [LARGE SCALE GENOMIC DNA]</scope>
    <source>
        <strain evidence="2 3">HT111-2</strain>
    </source>
</reference>
<keyword evidence="3" id="KW-1185">Reference proteome</keyword>
<accession>A0A437SXY9</accession>
<organism evidence="2 3">
    <name type="scientific">Lactobacillus xujianguonis</name>
    <dbReference type="NCBI Taxonomy" id="2495899"/>
    <lineage>
        <taxon>Bacteria</taxon>
        <taxon>Bacillati</taxon>
        <taxon>Bacillota</taxon>
        <taxon>Bacilli</taxon>
        <taxon>Lactobacillales</taxon>
        <taxon>Lactobacillaceae</taxon>
        <taxon>Lactobacillus</taxon>
    </lineage>
</organism>
<dbReference type="EMBL" id="RXIA01000001">
    <property type="protein sequence ID" value="RVU71776.1"/>
    <property type="molecule type" value="Genomic_DNA"/>
</dbReference>
<name>A0A437SXY9_9LACO</name>
<dbReference type="Proteomes" id="UP000288291">
    <property type="component" value="Unassembled WGS sequence"/>
</dbReference>
<evidence type="ECO:0000313" key="3">
    <source>
        <dbReference type="Proteomes" id="UP000288291"/>
    </source>
</evidence>